<dbReference type="Proteomes" id="UP000247702">
    <property type="component" value="Unassembled WGS sequence"/>
</dbReference>
<evidence type="ECO:0000313" key="2">
    <source>
        <dbReference type="Proteomes" id="UP000247702"/>
    </source>
</evidence>
<organism evidence="1 2">
    <name type="scientific">Rhizophagus clarus</name>
    <dbReference type="NCBI Taxonomy" id="94130"/>
    <lineage>
        <taxon>Eukaryota</taxon>
        <taxon>Fungi</taxon>
        <taxon>Fungi incertae sedis</taxon>
        <taxon>Mucoromycota</taxon>
        <taxon>Glomeromycotina</taxon>
        <taxon>Glomeromycetes</taxon>
        <taxon>Glomerales</taxon>
        <taxon>Glomeraceae</taxon>
        <taxon>Rhizophagus</taxon>
    </lineage>
</organism>
<protein>
    <submittedName>
        <fullName evidence="1">Uncharacterized protein</fullName>
    </submittedName>
</protein>
<comment type="caution">
    <text evidence="1">The sequence shown here is derived from an EMBL/GenBank/DDBJ whole genome shotgun (WGS) entry which is preliminary data.</text>
</comment>
<reference evidence="1 2" key="1">
    <citation type="submission" date="2017-11" db="EMBL/GenBank/DDBJ databases">
        <title>The genome of Rhizophagus clarus HR1 reveals common genetic basis of auxotrophy among arbuscular mycorrhizal fungi.</title>
        <authorList>
            <person name="Kobayashi Y."/>
        </authorList>
    </citation>
    <scope>NUCLEOTIDE SEQUENCE [LARGE SCALE GENOMIC DNA]</scope>
    <source>
        <strain evidence="1 2">HR1</strain>
    </source>
</reference>
<keyword evidence="2" id="KW-1185">Reference proteome</keyword>
<sequence length="468" mass="55031">MCKKKTDKDPEYLQTEEYKAPFPKKTQINNNILQVGNYSYILRNDVFYSGKELKQLELDFQEILEHITIPNEVSLSNKIIKMSNVLYNHQHKLNQKPIYNPTTFKTIKKLVSLCYFLASINNKYINSIKADIGSYLQTSGASPSSIDTLANIGFSITRKTVNRQKNLILNEHQQTVNDYCLQNIEKMFVLNIDDYHNIRCLEDSYENRVENLNVYDYDGLSLCYFLASINNKYINSIKADIESYLQTFGISPSSIDTLANIGFSITRKIVNRQKNLISNEHQQTVNDYCLQNIEKMFVLNIDDYHNIHFRNMPSLLETHNIFHFVTILLNSNSNITTIPYCSNNILIHNPKEIDSKLIIKNFENFFMKQIGKSYYKQNKLWKQFLVEDSYENRVENLNVHDYDGRIQNHQELRSLNNSKLVDFILHLLHSTKDYIECLNILFKIFERSENEYNYLDNYVIPIVADWPE</sequence>
<name>A0A2Z6S0M9_9GLOM</name>
<dbReference type="AlphaFoldDB" id="A0A2Z6S0M9"/>
<dbReference type="EMBL" id="BEXD01004259">
    <property type="protein sequence ID" value="GBC08928.1"/>
    <property type="molecule type" value="Genomic_DNA"/>
</dbReference>
<proteinExistence type="predicted"/>
<gene>
    <name evidence="1" type="ORF">RclHR1_00850009</name>
</gene>
<accession>A0A2Z6S0M9</accession>
<evidence type="ECO:0000313" key="1">
    <source>
        <dbReference type="EMBL" id="GBC08928.1"/>
    </source>
</evidence>
<dbReference type="STRING" id="94130.A0A2Z6S0M9"/>